<evidence type="ECO:0000313" key="3">
    <source>
        <dbReference type="Proteomes" id="UP000272942"/>
    </source>
</evidence>
<dbReference type="AlphaFoldDB" id="A0A183B782"/>
<dbReference type="PANTHER" id="PTHR33395">
    <property type="entry name" value="TRANSCRIPTASE, PUTATIVE-RELATED-RELATED"/>
    <property type="match status" value="1"/>
</dbReference>
<dbReference type="Pfam" id="PF14529">
    <property type="entry name" value="Exo_endo_phos_2"/>
    <property type="match status" value="1"/>
</dbReference>
<reference evidence="4" key="1">
    <citation type="submission" date="2016-06" db="UniProtKB">
        <authorList>
            <consortium name="WormBaseParasite"/>
        </authorList>
    </citation>
    <scope>IDENTIFICATION</scope>
</reference>
<dbReference type="GO" id="GO:0031012">
    <property type="term" value="C:extracellular matrix"/>
    <property type="evidence" value="ECO:0007669"/>
    <property type="project" value="TreeGrafter"/>
</dbReference>
<evidence type="ECO:0000313" key="4">
    <source>
        <dbReference type="WBParaSite" id="ECPE_0001510701-mRNA-1"/>
    </source>
</evidence>
<dbReference type="GO" id="GO:0061343">
    <property type="term" value="P:cell adhesion involved in heart morphogenesis"/>
    <property type="evidence" value="ECO:0007669"/>
    <property type="project" value="TreeGrafter"/>
</dbReference>
<dbReference type="InterPro" id="IPR032727">
    <property type="entry name" value="CLAMP"/>
</dbReference>
<dbReference type="GO" id="GO:0003824">
    <property type="term" value="F:catalytic activity"/>
    <property type="evidence" value="ECO:0007669"/>
    <property type="project" value="InterPro"/>
</dbReference>
<keyword evidence="3" id="KW-1185">Reference proteome</keyword>
<evidence type="ECO:0000313" key="2">
    <source>
        <dbReference type="EMBL" id="VDP92339.1"/>
    </source>
</evidence>
<accession>A0A183B782</accession>
<name>A0A183B782_9TREM</name>
<dbReference type="PANTHER" id="PTHR33395:SF22">
    <property type="entry name" value="REVERSE TRANSCRIPTASE DOMAIN-CONTAINING PROTEIN"/>
    <property type="match status" value="1"/>
</dbReference>
<dbReference type="Gene3D" id="3.60.10.10">
    <property type="entry name" value="Endonuclease/exonuclease/phosphatase"/>
    <property type="match status" value="1"/>
</dbReference>
<dbReference type="Pfam" id="PF14769">
    <property type="entry name" value="CLAMP"/>
    <property type="match status" value="1"/>
</dbReference>
<dbReference type="InterPro" id="IPR005135">
    <property type="entry name" value="Endo/exonuclease/phosphatase"/>
</dbReference>
<dbReference type="GO" id="GO:0007508">
    <property type="term" value="P:larval heart development"/>
    <property type="evidence" value="ECO:0007669"/>
    <property type="project" value="TreeGrafter"/>
</dbReference>
<protein>
    <submittedName>
        <fullName evidence="4">Endo/exonuclease/phosphatase domain-containing protein</fullName>
    </submittedName>
</protein>
<evidence type="ECO:0000259" key="1">
    <source>
        <dbReference type="Pfam" id="PF14529"/>
    </source>
</evidence>
<sequence length="734" mass="83613">MTEENLSTNKIDRSQSICERSLWTRLTPGQNEALRCARGTHELDTILTEAGFTRATSLFVELVNHALWFAKDNALAPAQLTVLISILYELWDLCASSPFVPIQRGLAEANKLLLCHSVQRPPHSVEIFSIDLAKKCMRFIVERFFRYWKMYRYALSPGATLIPQFEYDDVADHNTVGSTNPLLPDEFLLRHQLHRFYTNSQGFLSEFAEVELCCQTGQWDIIAVTKTWLTTDILDLELSLPGMTLLRRDRTTRGGGVLLYFSSKLQCEVIDYPTAVSDSLWCKVRLSQRDIGLIGVVYRSPSSTDSANETLLQTMYHILSLNFTHVLIMGDFNCPNLANSATSLQPFERKLARLMESYLGYNFVKEPTRFGANQSPSVLGLVLANEELMVEAISTATPLGRSDHAELTFDYICYAFVPHSSTISSCIIVDYTKLQILARDFQWKFPNEQCDPLVSWEEFTNHLTKLMKGATKTKRITYSTGQRSAIRSRTKKWISQRNTSWRAYKRSPCYNTWYTYCQLRNHCTKLAREDKLIQQRMLRRKFISNPKLLYKHINAARKVNSGVPALRLAERVSVTTKEADEMLKRQYAQVFTAPANTGLRLPLSLEDTSQPVLTTIDFPPEIVASKLQCLKRNSSPRVDNIHSQTLINLASNLAQPLSKLFQPMFNKTALPKTWKQAIISPIFKGGCRSDPANYRPVTLLPVLSQVMESVVVDNVMNHLEKYVLSPAQHGFRRS</sequence>
<dbReference type="OrthoDB" id="6282974at2759"/>
<dbReference type="InterPro" id="IPR036691">
    <property type="entry name" value="Endo/exonu/phosph_ase_sf"/>
</dbReference>
<dbReference type="Proteomes" id="UP000272942">
    <property type="component" value="Unassembled WGS sequence"/>
</dbReference>
<gene>
    <name evidence="2" type="ORF">ECPE_LOCUS15067</name>
</gene>
<proteinExistence type="predicted"/>
<dbReference type="EMBL" id="UZAN01059408">
    <property type="protein sequence ID" value="VDP92339.1"/>
    <property type="molecule type" value="Genomic_DNA"/>
</dbReference>
<organism evidence="4">
    <name type="scientific">Echinostoma caproni</name>
    <dbReference type="NCBI Taxonomy" id="27848"/>
    <lineage>
        <taxon>Eukaryota</taxon>
        <taxon>Metazoa</taxon>
        <taxon>Spiralia</taxon>
        <taxon>Lophotrochozoa</taxon>
        <taxon>Platyhelminthes</taxon>
        <taxon>Trematoda</taxon>
        <taxon>Digenea</taxon>
        <taxon>Plagiorchiida</taxon>
        <taxon>Echinostomata</taxon>
        <taxon>Echinostomatoidea</taxon>
        <taxon>Echinostomatidae</taxon>
        <taxon>Echinostoma</taxon>
    </lineage>
</organism>
<dbReference type="WBParaSite" id="ECPE_0001510701-mRNA-1">
    <property type="protein sequence ID" value="ECPE_0001510701-mRNA-1"/>
    <property type="gene ID" value="ECPE_0001510701"/>
</dbReference>
<dbReference type="SUPFAM" id="SSF56219">
    <property type="entry name" value="DNase I-like"/>
    <property type="match status" value="1"/>
</dbReference>
<feature type="domain" description="Endonuclease/exonuclease/phosphatase" evidence="1">
    <location>
        <begin position="294"/>
        <end position="405"/>
    </location>
</feature>
<reference evidence="2 3" key="2">
    <citation type="submission" date="2018-11" db="EMBL/GenBank/DDBJ databases">
        <authorList>
            <consortium name="Pathogen Informatics"/>
        </authorList>
    </citation>
    <scope>NUCLEOTIDE SEQUENCE [LARGE SCALE GENOMIC DNA]</scope>
    <source>
        <strain evidence="2 3">Egypt</strain>
    </source>
</reference>